<dbReference type="Gene3D" id="3.40.190.290">
    <property type="match status" value="1"/>
</dbReference>
<dbReference type="InterPro" id="IPR000847">
    <property type="entry name" value="LysR_HTH_N"/>
</dbReference>
<evidence type="ECO:0000259" key="5">
    <source>
        <dbReference type="PROSITE" id="PS50931"/>
    </source>
</evidence>
<dbReference type="Proteomes" id="UP000076268">
    <property type="component" value="Unassembled WGS sequence"/>
</dbReference>
<dbReference type="Gene3D" id="1.10.10.10">
    <property type="entry name" value="Winged helix-like DNA-binding domain superfamily/Winged helix DNA-binding domain"/>
    <property type="match status" value="1"/>
</dbReference>
<feature type="domain" description="HTH lysR-type" evidence="5">
    <location>
        <begin position="1"/>
        <end position="58"/>
    </location>
</feature>
<dbReference type="SUPFAM" id="SSF53850">
    <property type="entry name" value="Periplasmic binding protein-like II"/>
    <property type="match status" value="1"/>
</dbReference>
<dbReference type="PRINTS" id="PR00039">
    <property type="entry name" value="HTHLYSR"/>
</dbReference>
<dbReference type="OrthoDB" id="9803714at2"/>
<dbReference type="SUPFAM" id="SSF46785">
    <property type="entry name" value="Winged helix' DNA-binding domain"/>
    <property type="match status" value="1"/>
</dbReference>
<dbReference type="InterPro" id="IPR036390">
    <property type="entry name" value="WH_DNA-bd_sf"/>
</dbReference>
<dbReference type="AlphaFoldDB" id="A0A154BW15"/>
<reference evidence="6 7" key="1">
    <citation type="submission" date="2016-02" db="EMBL/GenBank/DDBJ databases">
        <title>Anaerosporomusa subterraneum gen. nov., sp. nov., a spore-forming obligate anaerobe isolated from saprolite.</title>
        <authorList>
            <person name="Choi J.K."/>
            <person name="Shah M."/>
            <person name="Yee N."/>
        </authorList>
    </citation>
    <scope>NUCLEOTIDE SEQUENCE [LARGE SCALE GENOMIC DNA]</scope>
    <source>
        <strain evidence="6 7">RU4</strain>
    </source>
</reference>
<gene>
    <name evidence="6" type="ORF">AXX12_00870</name>
</gene>
<protein>
    <submittedName>
        <fullName evidence="6">LysR family transcriptional regulator</fullName>
    </submittedName>
</protein>
<dbReference type="GO" id="GO:0032993">
    <property type="term" value="C:protein-DNA complex"/>
    <property type="evidence" value="ECO:0007669"/>
    <property type="project" value="TreeGrafter"/>
</dbReference>
<evidence type="ECO:0000256" key="3">
    <source>
        <dbReference type="ARBA" id="ARBA00023125"/>
    </source>
</evidence>
<dbReference type="PROSITE" id="PS50931">
    <property type="entry name" value="HTH_LYSR"/>
    <property type="match status" value="1"/>
</dbReference>
<dbReference type="Pfam" id="PF00126">
    <property type="entry name" value="HTH_1"/>
    <property type="match status" value="1"/>
</dbReference>
<dbReference type="InterPro" id="IPR005119">
    <property type="entry name" value="LysR_subst-bd"/>
</dbReference>
<evidence type="ECO:0000256" key="4">
    <source>
        <dbReference type="ARBA" id="ARBA00023163"/>
    </source>
</evidence>
<dbReference type="RefSeq" id="WP_066236823.1">
    <property type="nucleotide sequence ID" value="NZ_LSGP01000001.1"/>
</dbReference>
<dbReference type="GO" id="GO:0003700">
    <property type="term" value="F:DNA-binding transcription factor activity"/>
    <property type="evidence" value="ECO:0007669"/>
    <property type="project" value="InterPro"/>
</dbReference>
<dbReference type="InterPro" id="IPR036388">
    <property type="entry name" value="WH-like_DNA-bd_sf"/>
</dbReference>
<accession>A0A154BW15</accession>
<comment type="similarity">
    <text evidence="1">Belongs to the LysR transcriptional regulatory family.</text>
</comment>
<dbReference type="Pfam" id="PF03466">
    <property type="entry name" value="LysR_substrate"/>
    <property type="match status" value="1"/>
</dbReference>
<dbReference type="EMBL" id="LSGP01000001">
    <property type="protein sequence ID" value="KYZ78129.1"/>
    <property type="molecule type" value="Genomic_DNA"/>
</dbReference>
<dbReference type="GO" id="GO:0003677">
    <property type="term" value="F:DNA binding"/>
    <property type="evidence" value="ECO:0007669"/>
    <property type="project" value="UniProtKB-KW"/>
</dbReference>
<keyword evidence="7" id="KW-1185">Reference proteome</keyword>
<evidence type="ECO:0000313" key="6">
    <source>
        <dbReference type="EMBL" id="KYZ78129.1"/>
    </source>
</evidence>
<comment type="caution">
    <text evidence="6">The sequence shown here is derived from an EMBL/GenBank/DDBJ whole genome shotgun (WGS) entry which is preliminary data.</text>
</comment>
<keyword evidence="3" id="KW-0238">DNA-binding</keyword>
<organism evidence="6 7">
    <name type="scientific">Anaerosporomusa subterranea</name>
    <dbReference type="NCBI Taxonomy" id="1794912"/>
    <lineage>
        <taxon>Bacteria</taxon>
        <taxon>Bacillati</taxon>
        <taxon>Bacillota</taxon>
        <taxon>Negativicutes</taxon>
        <taxon>Acetonemataceae</taxon>
        <taxon>Anaerosporomusa</taxon>
    </lineage>
</organism>
<dbReference type="FunFam" id="1.10.10.10:FF:000001">
    <property type="entry name" value="LysR family transcriptional regulator"/>
    <property type="match status" value="1"/>
</dbReference>
<evidence type="ECO:0000256" key="2">
    <source>
        <dbReference type="ARBA" id="ARBA00023015"/>
    </source>
</evidence>
<dbReference type="PANTHER" id="PTHR30346:SF28">
    <property type="entry name" value="HTH-TYPE TRANSCRIPTIONAL REGULATOR CYNR"/>
    <property type="match status" value="1"/>
</dbReference>
<keyword evidence="4" id="KW-0804">Transcription</keyword>
<proteinExistence type="inferred from homology"/>
<name>A0A154BW15_ANASB</name>
<evidence type="ECO:0000313" key="7">
    <source>
        <dbReference type="Proteomes" id="UP000076268"/>
    </source>
</evidence>
<keyword evidence="2" id="KW-0805">Transcription regulation</keyword>
<dbReference type="CDD" id="cd05466">
    <property type="entry name" value="PBP2_LTTR_substrate"/>
    <property type="match status" value="1"/>
</dbReference>
<evidence type="ECO:0000256" key="1">
    <source>
        <dbReference type="ARBA" id="ARBA00009437"/>
    </source>
</evidence>
<sequence>MDIKDMKCYLAVVEEGSINAAAKRLHIAQPPLSRQMKQLEEELGVKLFERGKRKVQLTEAGRLLRNRAEQFLGQVDNTVKEMRQLNAGTYGTLSIGTVTSSGVTILPGVVRAFRSSFPSVSFQLWEGETNRITELLNRGSIEIGIVRFPFDAEIYESIKLPNEPLVAAINKNHNDYLGDHTDCIQLSELAGKPLLIHRKYEAMIVEYCQQFGFAPEFVCMSDDVMPILVWADADIGIAIVPRAAIGLIPSTNLTYKTITNPCLETTAAVIWMRNRYLSAAAHNFLTLFTTMHSKSLTVES</sequence>
<dbReference type="PANTHER" id="PTHR30346">
    <property type="entry name" value="TRANSCRIPTIONAL DUAL REGULATOR HCAR-RELATED"/>
    <property type="match status" value="1"/>
</dbReference>